<organism evidence="1 2">
    <name type="scientific">Sclerotinia sclerotiorum (strain ATCC 18683 / 1980 / Ss-1)</name>
    <name type="common">White mold</name>
    <name type="synonym">Whetzelinia sclerotiorum</name>
    <dbReference type="NCBI Taxonomy" id="665079"/>
    <lineage>
        <taxon>Eukaryota</taxon>
        <taxon>Fungi</taxon>
        <taxon>Dikarya</taxon>
        <taxon>Ascomycota</taxon>
        <taxon>Pezizomycotina</taxon>
        <taxon>Leotiomycetes</taxon>
        <taxon>Helotiales</taxon>
        <taxon>Sclerotiniaceae</taxon>
        <taxon>Sclerotinia</taxon>
    </lineage>
</organism>
<dbReference type="KEGG" id="ssl:SS1G_13769"/>
<name>A0A1D9QF40_SCLS1</name>
<dbReference type="Proteomes" id="UP000177798">
    <property type="component" value="Chromosome 10"/>
</dbReference>
<reference evidence="2" key="1">
    <citation type="journal article" date="2017" name="Genome Biol. Evol.">
        <title>The complete genome sequence of the phytopathogenic fungus Sclerotinia sclerotiorum reveals insights into the genome architecture of broad host range pathogens.</title>
        <authorList>
            <person name="Derbyshire M."/>
            <person name="Denton-Giles M."/>
            <person name="Hegedus D."/>
            <person name="Seifbarghy S."/>
            <person name="Rollins J."/>
            <person name="van Kan J."/>
            <person name="Seidl M.F."/>
            <person name="Faino L."/>
            <person name="Mbengue M."/>
            <person name="Navaud O."/>
            <person name="Raffaele S."/>
            <person name="Hammond-Kosack K."/>
            <person name="Heard S."/>
            <person name="Oliver R."/>
        </authorList>
    </citation>
    <scope>NUCLEOTIDE SEQUENCE [LARGE SCALE GENOMIC DNA]</scope>
    <source>
        <strain evidence="2">ATCC 18683 / 1980 / Ss-1</strain>
    </source>
</reference>
<accession>A0A1D9QF40</accession>
<dbReference type="EMBL" id="CP017823">
    <property type="protein sequence ID" value="APA13233.1"/>
    <property type="molecule type" value="Genomic_DNA"/>
</dbReference>
<dbReference type="AlphaFoldDB" id="A0A1D9QF40"/>
<evidence type="ECO:0000313" key="2">
    <source>
        <dbReference type="Proteomes" id="UP000177798"/>
    </source>
</evidence>
<dbReference type="RefSeq" id="XP_001585201.1">
    <property type="nucleotide sequence ID" value="XM_001585151.1"/>
</dbReference>
<gene>
    <name evidence="1" type="ORF">sscle_10g080030</name>
</gene>
<protein>
    <submittedName>
        <fullName evidence="1">Uncharacterized protein</fullName>
    </submittedName>
</protein>
<evidence type="ECO:0000313" key="1">
    <source>
        <dbReference type="EMBL" id="APA13233.1"/>
    </source>
</evidence>
<sequence>MHLDPAVVFLSDNGESSFAADQASDSPIHLVTPSSHFDSSNWSDLNSIGWDISRHLLEKVMLEGNGERENRYYYLVEISRLDFKKMDTG</sequence>
<dbReference type="VEuPathDB" id="FungiDB:sscle_10g080030"/>
<proteinExistence type="predicted"/>